<proteinExistence type="predicted"/>
<feature type="compositionally biased region" description="Polar residues" evidence="1">
    <location>
        <begin position="59"/>
        <end position="71"/>
    </location>
</feature>
<dbReference type="Proteomes" id="UP001218188">
    <property type="component" value="Unassembled WGS sequence"/>
</dbReference>
<evidence type="ECO:0000256" key="1">
    <source>
        <dbReference type="SAM" id="MobiDB-lite"/>
    </source>
</evidence>
<feature type="compositionally biased region" description="Basic and acidic residues" evidence="1">
    <location>
        <begin position="230"/>
        <end position="261"/>
    </location>
</feature>
<gene>
    <name evidence="2" type="ORF">C8F04DRAFT_1135440</name>
</gene>
<sequence>MSPAGSQASSRSQTQKKQPKLSDDGQIPESTTGKRKDPPHSDENGGRPSKTRKGDPVVPSTSKAPETTTTVLVRPDRPKREVKATVDRTPDNEFAPPPASGRKALHPYNNRPAEQEAPLMVKAVVPRGTAVRKDRPKPKPYIRRPRNRIYSDDDMEEEEPTLLRKKSTFFFFFFGNVEDVQQDNNQSHNHGQQEDQDENEDEEDELNDNDNNDDDNDNEYQQEDDNEDDLGYKDENASDHDNHRSDYDHNDHPNDNQHDRTNEDDEEDDNNACMYICIGLSVSYIHDE</sequence>
<feature type="compositionally biased region" description="Basic residues" evidence="1">
    <location>
        <begin position="134"/>
        <end position="147"/>
    </location>
</feature>
<feature type="region of interest" description="Disordered" evidence="1">
    <location>
        <begin position="182"/>
        <end position="270"/>
    </location>
</feature>
<dbReference type="AlphaFoldDB" id="A0AAD6SCQ6"/>
<organism evidence="2 3">
    <name type="scientific">Mycena alexandri</name>
    <dbReference type="NCBI Taxonomy" id="1745969"/>
    <lineage>
        <taxon>Eukaryota</taxon>
        <taxon>Fungi</taxon>
        <taxon>Dikarya</taxon>
        <taxon>Basidiomycota</taxon>
        <taxon>Agaricomycotina</taxon>
        <taxon>Agaricomycetes</taxon>
        <taxon>Agaricomycetidae</taxon>
        <taxon>Agaricales</taxon>
        <taxon>Marasmiineae</taxon>
        <taxon>Mycenaceae</taxon>
        <taxon>Mycena</taxon>
    </lineage>
</organism>
<keyword evidence="3" id="KW-1185">Reference proteome</keyword>
<comment type="caution">
    <text evidence="2">The sequence shown here is derived from an EMBL/GenBank/DDBJ whole genome shotgun (WGS) entry which is preliminary data.</text>
</comment>
<feature type="region of interest" description="Disordered" evidence="1">
    <location>
        <begin position="1"/>
        <end position="160"/>
    </location>
</feature>
<reference evidence="2" key="1">
    <citation type="submission" date="2023-03" db="EMBL/GenBank/DDBJ databases">
        <title>Massive genome expansion in bonnet fungi (Mycena s.s.) driven by repeated elements and novel gene families across ecological guilds.</title>
        <authorList>
            <consortium name="Lawrence Berkeley National Laboratory"/>
            <person name="Harder C.B."/>
            <person name="Miyauchi S."/>
            <person name="Viragh M."/>
            <person name="Kuo A."/>
            <person name="Thoen E."/>
            <person name="Andreopoulos B."/>
            <person name="Lu D."/>
            <person name="Skrede I."/>
            <person name="Drula E."/>
            <person name="Henrissat B."/>
            <person name="Morin E."/>
            <person name="Kohler A."/>
            <person name="Barry K."/>
            <person name="LaButti K."/>
            <person name="Morin E."/>
            <person name="Salamov A."/>
            <person name="Lipzen A."/>
            <person name="Mereny Z."/>
            <person name="Hegedus B."/>
            <person name="Baldrian P."/>
            <person name="Stursova M."/>
            <person name="Weitz H."/>
            <person name="Taylor A."/>
            <person name="Grigoriev I.V."/>
            <person name="Nagy L.G."/>
            <person name="Martin F."/>
            <person name="Kauserud H."/>
        </authorList>
    </citation>
    <scope>NUCLEOTIDE SEQUENCE</scope>
    <source>
        <strain evidence="2">CBHHK200</strain>
    </source>
</reference>
<dbReference type="EMBL" id="JARJCM010000194">
    <property type="protein sequence ID" value="KAJ7023127.1"/>
    <property type="molecule type" value="Genomic_DNA"/>
</dbReference>
<evidence type="ECO:0000313" key="2">
    <source>
        <dbReference type="EMBL" id="KAJ7023127.1"/>
    </source>
</evidence>
<feature type="compositionally biased region" description="Basic and acidic residues" evidence="1">
    <location>
        <begin position="74"/>
        <end position="91"/>
    </location>
</feature>
<evidence type="ECO:0000313" key="3">
    <source>
        <dbReference type="Proteomes" id="UP001218188"/>
    </source>
</evidence>
<protein>
    <submittedName>
        <fullName evidence="2">Uncharacterized protein</fullName>
    </submittedName>
</protein>
<accession>A0AAD6SCQ6</accession>
<name>A0AAD6SCQ6_9AGAR</name>
<feature type="compositionally biased region" description="Basic and acidic residues" evidence="1">
    <location>
        <begin position="32"/>
        <end position="45"/>
    </location>
</feature>
<feature type="compositionally biased region" description="Acidic residues" evidence="1">
    <location>
        <begin position="194"/>
        <end position="229"/>
    </location>
</feature>
<feature type="compositionally biased region" description="Polar residues" evidence="1">
    <location>
        <begin position="1"/>
        <end position="16"/>
    </location>
</feature>